<sequence>MWTRVCRLAIARSLFNKSPVCSVVRPIRCFQRGCMSASAESQYISLEDYPSKSENSDEEFQKPTQFQLLNRGRPLLEQNRLSELKILLLRDFERDTGLAKNFDNFLWAFFREYYQRQVARSPKSASLFDKPLDVAETFDYYMKLTEPSPEDALSKLSDRRGKPIKRKFHPSFMFNLLNLAYADYAQEQKQLAKELEHKPEIFESLKQASSDHIYQKILRRVGEYDAMKKQRLHAAILLANDQGIAFFEMLQTVGDMSEKGRFLEYLVVVAAAAKEPRILQPLVDLHNFLPYSYAIYVKIYNELALLYGQKRDLPKMEQLWQRIATSKETSGDLRHYKHPIFRIRHFYRMMNKKPPPEFEQLLRKTEY</sequence>
<evidence type="ECO:0000313" key="1">
    <source>
        <dbReference type="Proteomes" id="UP000887574"/>
    </source>
</evidence>
<evidence type="ECO:0000313" key="2">
    <source>
        <dbReference type="WBParaSite" id="jg11197"/>
    </source>
</evidence>
<organism evidence="1 2">
    <name type="scientific">Ditylenchus dipsaci</name>
    <dbReference type="NCBI Taxonomy" id="166011"/>
    <lineage>
        <taxon>Eukaryota</taxon>
        <taxon>Metazoa</taxon>
        <taxon>Ecdysozoa</taxon>
        <taxon>Nematoda</taxon>
        <taxon>Chromadorea</taxon>
        <taxon>Rhabditida</taxon>
        <taxon>Tylenchina</taxon>
        <taxon>Tylenchomorpha</taxon>
        <taxon>Sphaerularioidea</taxon>
        <taxon>Anguinidae</taxon>
        <taxon>Anguininae</taxon>
        <taxon>Ditylenchus</taxon>
    </lineage>
</organism>
<protein>
    <submittedName>
        <fullName evidence="2">Uncharacterized protein</fullName>
    </submittedName>
</protein>
<accession>A0A915CQZ1</accession>
<keyword evidence="1" id="KW-1185">Reference proteome</keyword>
<dbReference type="AlphaFoldDB" id="A0A915CQZ1"/>
<reference evidence="2" key="1">
    <citation type="submission" date="2022-11" db="UniProtKB">
        <authorList>
            <consortium name="WormBaseParasite"/>
        </authorList>
    </citation>
    <scope>IDENTIFICATION</scope>
</reference>
<proteinExistence type="predicted"/>
<name>A0A915CQZ1_9BILA</name>
<dbReference type="Proteomes" id="UP000887574">
    <property type="component" value="Unplaced"/>
</dbReference>
<dbReference type="WBParaSite" id="jg11197">
    <property type="protein sequence ID" value="jg11197"/>
    <property type="gene ID" value="jg11197"/>
</dbReference>